<dbReference type="Gene3D" id="3.40.50.300">
    <property type="entry name" value="P-loop containing nucleotide triphosphate hydrolases"/>
    <property type="match status" value="1"/>
</dbReference>
<dbReference type="PANTHER" id="PTHR43820">
    <property type="entry name" value="HIGH-AFFINITY BRANCHED-CHAIN AMINO ACID TRANSPORT ATP-BINDING PROTEIN LIVF"/>
    <property type="match status" value="1"/>
</dbReference>
<dbReference type="InterPro" id="IPR017871">
    <property type="entry name" value="ABC_transporter-like_CS"/>
</dbReference>
<evidence type="ECO:0000256" key="4">
    <source>
        <dbReference type="ARBA" id="ARBA00022840"/>
    </source>
</evidence>
<reference evidence="7" key="1">
    <citation type="submission" date="2023-02" db="EMBL/GenBank/DDBJ databases">
        <title>Georgenia sp.10Sc9-8, isolated from a soil sample collected from the Taklamakan desert.</title>
        <authorList>
            <person name="Liu S."/>
        </authorList>
    </citation>
    <scope>NUCLEOTIDE SEQUENCE</scope>
    <source>
        <strain evidence="7">10Sc9-8</strain>
    </source>
</reference>
<dbReference type="PROSITE" id="PS00211">
    <property type="entry name" value="ABC_TRANSPORTER_1"/>
    <property type="match status" value="1"/>
</dbReference>
<keyword evidence="4 7" id="KW-0067">ATP-binding</keyword>
<dbReference type="InterPro" id="IPR003593">
    <property type="entry name" value="AAA+_ATPase"/>
</dbReference>
<keyword evidence="8" id="KW-1185">Reference proteome</keyword>
<evidence type="ECO:0000256" key="5">
    <source>
        <dbReference type="ARBA" id="ARBA00022970"/>
    </source>
</evidence>
<accession>A0ABT5TUQ6</accession>
<dbReference type="InterPro" id="IPR052156">
    <property type="entry name" value="BCAA_Transport_ATP-bd_LivF"/>
</dbReference>
<dbReference type="CDD" id="cd03224">
    <property type="entry name" value="ABC_TM1139_LivF_branched"/>
    <property type="match status" value="1"/>
</dbReference>
<evidence type="ECO:0000256" key="3">
    <source>
        <dbReference type="ARBA" id="ARBA00022741"/>
    </source>
</evidence>
<name>A0ABT5TUQ6_9MICO</name>
<evidence type="ECO:0000259" key="6">
    <source>
        <dbReference type="PROSITE" id="PS50893"/>
    </source>
</evidence>
<dbReference type="Pfam" id="PF00005">
    <property type="entry name" value="ABC_tran"/>
    <property type="match status" value="1"/>
</dbReference>
<keyword evidence="2" id="KW-0813">Transport</keyword>
<evidence type="ECO:0000256" key="2">
    <source>
        <dbReference type="ARBA" id="ARBA00022448"/>
    </source>
</evidence>
<keyword evidence="5" id="KW-0029">Amino-acid transport</keyword>
<dbReference type="SMART" id="SM00382">
    <property type="entry name" value="AAA"/>
    <property type="match status" value="1"/>
</dbReference>
<keyword evidence="3" id="KW-0547">Nucleotide-binding</keyword>
<gene>
    <name evidence="7" type="ORF">PU560_04810</name>
</gene>
<dbReference type="InterPro" id="IPR003439">
    <property type="entry name" value="ABC_transporter-like_ATP-bd"/>
</dbReference>
<dbReference type="EMBL" id="JARACI010000656">
    <property type="protein sequence ID" value="MDD9205787.1"/>
    <property type="molecule type" value="Genomic_DNA"/>
</dbReference>
<comment type="caution">
    <text evidence="7">The sequence shown here is derived from an EMBL/GenBank/DDBJ whole genome shotgun (WGS) entry which is preliminary data.</text>
</comment>
<dbReference type="InterPro" id="IPR027417">
    <property type="entry name" value="P-loop_NTPase"/>
</dbReference>
<comment type="similarity">
    <text evidence="1">Belongs to the ABC transporter superfamily.</text>
</comment>
<dbReference type="Proteomes" id="UP001165561">
    <property type="component" value="Unassembled WGS sequence"/>
</dbReference>
<feature type="domain" description="ABC transporter" evidence="6">
    <location>
        <begin position="6"/>
        <end position="231"/>
    </location>
</feature>
<dbReference type="PANTHER" id="PTHR43820:SF4">
    <property type="entry name" value="HIGH-AFFINITY BRANCHED-CHAIN AMINO ACID TRANSPORT ATP-BINDING PROTEIN LIVF"/>
    <property type="match status" value="1"/>
</dbReference>
<dbReference type="PROSITE" id="PS50893">
    <property type="entry name" value="ABC_TRANSPORTER_2"/>
    <property type="match status" value="1"/>
</dbReference>
<proteinExistence type="inferred from homology"/>
<dbReference type="GO" id="GO:0005524">
    <property type="term" value="F:ATP binding"/>
    <property type="evidence" value="ECO:0007669"/>
    <property type="project" value="UniProtKB-KW"/>
</dbReference>
<dbReference type="SUPFAM" id="SSF52540">
    <property type="entry name" value="P-loop containing nucleoside triphosphate hydrolases"/>
    <property type="match status" value="1"/>
</dbReference>
<evidence type="ECO:0000256" key="1">
    <source>
        <dbReference type="ARBA" id="ARBA00005417"/>
    </source>
</evidence>
<organism evidence="7 8">
    <name type="scientific">Georgenia halotolerans</name>
    <dbReference type="NCBI Taxonomy" id="3028317"/>
    <lineage>
        <taxon>Bacteria</taxon>
        <taxon>Bacillati</taxon>
        <taxon>Actinomycetota</taxon>
        <taxon>Actinomycetes</taxon>
        <taxon>Micrococcales</taxon>
        <taxon>Bogoriellaceae</taxon>
        <taxon>Georgenia</taxon>
    </lineage>
</organism>
<evidence type="ECO:0000313" key="8">
    <source>
        <dbReference type="Proteomes" id="UP001165561"/>
    </source>
</evidence>
<protein>
    <submittedName>
        <fullName evidence="7">ABC transporter ATP-binding protein</fullName>
    </submittedName>
</protein>
<sequence>MTDPGLTVTGLTVKRGGLTICDDVSLDVPTGEVTVLLGANGAGKSTLLDGVAGVLPGSSGEVRLASTRIDRWPRHRRARAGLGYVEQGRTVFSRLTVAQNILVADPGGNSLREALEMFPQLREKVATRAGLLSGGEQQMLLIARAMVRRPRILMIDELSLGLAPRIVSDLMTVVADLARAGTGVLLVEQFASLALKIGTTAHLIERGRITRTESCSQLLQDPSILENAYLGNASATANSEKSADEAG</sequence>
<evidence type="ECO:0000313" key="7">
    <source>
        <dbReference type="EMBL" id="MDD9205787.1"/>
    </source>
</evidence>